<accession>A0A1G6HFU7</accession>
<dbReference type="EMBL" id="FMYP01000010">
    <property type="protein sequence ID" value="SDB92988.1"/>
    <property type="molecule type" value="Genomic_DNA"/>
</dbReference>
<feature type="domain" description="Dinitrogenase iron-molybdenum cofactor biosynthesis" evidence="1">
    <location>
        <begin position="13"/>
        <end position="106"/>
    </location>
</feature>
<dbReference type="SUPFAM" id="SSF53146">
    <property type="entry name" value="Nitrogenase accessory factor-like"/>
    <property type="match status" value="1"/>
</dbReference>
<organism evidence="2 3">
    <name type="scientific">Williamwhitmania taraxaci</name>
    <dbReference type="NCBI Taxonomy" id="1640674"/>
    <lineage>
        <taxon>Bacteria</taxon>
        <taxon>Pseudomonadati</taxon>
        <taxon>Bacteroidota</taxon>
        <taxon>Bacteroidia</taxon>
        <taxon>Bacteroidales</taxon>
        <taxon>Williamwhitmaniaceae</taxon>
        <taxon>Williamwhitmania</taxon>
    </lineage>
</organism>
<dbReference type="Proteomes" id="UP000199452">
    <property type="component" value="Unassembled WGS sequence"/>
</dbReference>
<dbReference type="InterPro" id="IPR003731">
    <property type="entry name" value="Di-Nase_FeMo-co_biosynth"/>
</dbReference>
<dbReference type="Gene3D" id="3.30.420.130">
    <property type="entry name" value="Dinitrogenase iron-molybdenum cofactor biosynthesis domain"/>
    <property type="match status" value="1"/>
</dbReference>
<evidence type="ECO:0000313" key="2">
    <source>
        <dbReference type="EMBL" id="SDB92988.1"/>
    </source>
</evidence>
<protein>
    <submittedName>
        <fullName evidence="2">Predicted Fe-Mo cluster-binding protein, NifX family</fullName>
    </submittedName>
</protein>
<reference evidence="2 3" key="1">
    <citation type="submission" date="2016-09" db="EMBL/GenBank/DDBJ databases">
        <authorList>
            <person name="Capua I."/>
            <person name="De Benedictis P."/>
            <person name="Joannis T."/>
            <person name="Lombin L.H."/>
            <person name="Cattoli G."/>
        </authorList>
    </citation>
    <scope>NUCLEOTIDE SEQUENCE [LARGE SCALE GENOMIC DNA]</scope>
    <source>
        <strain evidence="2 3">A7P-90m</strain>
    </source>
</reference>
<dbReference type="PANTHER" id="PTHR42983">
    <property type="entry name" value="DINITROGENASE IRON-MOLYBDENUM COFACTOR PROTEIN-RELATED"/>
    <property type="match status" value="1"/>
</dbReference>
<dbReference type="STRING" id="1640674.SAMN05216323_101032"/>
<gene>
    <name evidence="2" type="ORF">SAMN05216323_101032</name>
</gene>
<dbReference type="Pfam" id="PF02579">
    <property type="entry name" value="Nitro_FeMo-Co"/>
    <property type="match status" value="1"/>
</dbReference>
<evidence type="ECO:0000259" key="1">
    <source>
        <dbReference type="Pfam" id="PF02579"/>
    </source>
</evidence>
<sequence length="112" mass="12327">MKVAFTATGTTWESMIDARFGRTEFIVIYDEETQALASVDNSAIKDEAHGAGTATAQKLYDIKPNVLITGNGPGENAAQALKQLNMKIFINAQNMTVKEAYEHYKKGELKEI</sequence>
<dbReference type="RefSeq" id="WP_092436157.1">
    <property type="nucleotide sequence ID" value="NZ_FMYP01000010.1"/>
</dbReference>
<name>A0A1G6HFU7_9BACT</name>
<keyword evidence="3" id="KW-1185">Reference proteome</keyword>
<proteinExistence type="predicted"/>
<dbReference type="OrthoDB" id="9807451at2"/>
<evidence type="ECO:0000313" key="3">
    <source>
        <dbReference type="Proteomes" id="UP000199452"/>
    </source>
</evidence>
<dbReference type="AlphaFoldDB" id="A0A1G6HFU7"/>
<dbReference type="InterPro" id="IPR036105">
    <property type="entry name" value="DiNase_FeMo-co_biosyn_sf"/>
</dbReference>
<dbReference type="PANTHER" id="PTHR42983:SF1">
    <property type="entry name" value="IRON-MOLYBDENUM PROTEIN"/>
    <property type="match status" value="1"/>
</dbReference>